<sequence>MGRQVFSPRFSDTPHSNAYVLTIMKMLKFGISVAGTVVPAVSLLTSAEAIDQSSSSLRQLTTNIDRGMDQVIGCIEKASVNEGETIDGLMDEMRCDEALEGADLRKLDTFLKNKDENKVQGNLFRTVTTEGHVKWVCIDHYRENYQTKAKAFRDTVDALRGSFDENVGRVQIHISSKVQADQFYLALEKAKSVYELGIDFESDATYTGYFVCVGA</sequence>
<comment type="caution">
    <text evidence="1">The sequence shown here is derived from an EMBL/GenBank/DDBJ whole genome shotgun (WGS) entry which is preliminary data.</text>
</comment>
<keyword evidence="2" id="KW-1185">Reference proteome</keyword>
<accession>A0A9P6J4Z2</accession>
<name>A0A9P6J4Z2_9FUNG</name>
<dbReference type="EMBL" id="JAAAHW010006381">
    <property type="protein sequence ID" value="KAF9962368.1"/>
    <property type="molecule type" value="Genomic_DNA"/>
</dbReference>
<dbReference type="AlphaFoldDB" id="A0A9P6J4Z2"/>
<proteinExistence type="predicted"/>
<gene>
    <name evidence="1" type="ORF">BGZ65_009248</name>
</gene>
<evidence type="ECO:0000313" key="1">
    <source>
        <dbReference type="EMBL" id="KAF9962368.1"/>
    </source>
</evidence>
<organism evidence="1 2">
    <name type="scientific">Modicella reniformis</name>
    <dbReference type="NCBI Taxonomy" id="1440133"/>
    <lineage>
        <taxon>Eukaryota</taxon>
        <taxon>Fungi</taxon>
        <taxon>Fungi incertae sedis</taxon>
        <taxon>Mucoromycota</taxon>
        <taxon>Mortierellomycotina</taxon>
        <taxon>Mortierellomycetes</taxon>
        <taxon>Mortierellales</taxon>
        <taxon>Mortierellaceae</taxon>
        <taxon>Modicella</taxon>
    </lineage>
</organism>
<dbReference type="Proteomes" id="UP000749646">
    <property type="component" value="Unassembled WGS sequence"/>
</dbReference>
<protein>
    <submittedName>
        <fullName evidence="1">Uncharacterized protein</fullName>
    </submittedName>
</protein>
<evidence type="ECO:0000313" key="2">
    <source>
        <dbReference type="Proteomes" id="UP000749646"/>
    </source>
</evidence>
<reference evidence="1" key="1">
    <citation type="journal article" date="2020" name="Fungal Divers.">
        <title>Resolving the Mortierellaceae phylogeny through synthesis of multi-gene phylogenetics and phylogenomics.</title>
        <authorList>
            <person name="Vandepol N."/>
            <person name="Liber J."/>
            <person name="Desiro A."/>
            <person name="Na H."/>
            <person name="Kennedy M."/>
            <person name="Barry K."/>
            <person name="Grigoriev I.V."/>
            <person name="Miller A.N."/>
            <person name="O'Donnell K."/>
            <person name="Stajich J.E."/>
            <person name="Bonito G."/>
        </authorList>
    </citation>
    <scope>NUCLEOTIDE SEQUENCE</scope>
    <source>
        <strain evidence="1">MES-2147</strain>
    </source>
</reference>
<dbReference type="OrthoDB" id="2432435at2759"/>